<dbReference type="GO" id="GO:0003995">
    <property type="term" value="F:acyl-CoA dehydrogenase activity"/>
    <property type="evidence" value="ECO:0007669"/>
    <property type="project" value="TreeGrafter"/>
</dbReference>
<accession>A0A6L3VVE8</accession>
<dbReference type="SUPFAM" id="SSF47203">
    <property type="entry name" value="Acyl-CoA dehydrogenase C-terminal domain-like"/>
    <property type="match status" value="1"/>
</dbReference>
<dbReference type="AlphaFoldDB" id="A0A6L3VVE8"/>
<dbReference type="InterPro" id="IPR009075">
    <property type="entry name" value="AcylCo_DH/oxidase_C"/>
</dbReference>
<dbReference type="SUPFAM" id="SSF56645">
    <property type="entry name" value="Acyl-CoA dehydrogenase NM domain-like"/>
    <property type="match status" value="1"/>
</dbReference>
<evidence type="ECO:0000256" key="2">
    <source>
        <dbReference type="ARBA" id="ARBA00009347"/>
    </source>
</evidence>
<evidence type="ECO:0000259" key="7">
    <source>
        <dbReference type="Pfam" id="PF02771"/>
    </source>
</evidence>
<evidence type="ECO:0000313" key="9">
    <source>
        <dbReference type="Proteomes" id="UP000483004"/>
    </source>
</evidence>
<evidence type="ECO:0000259" key="6">
    <source>
        <dbReference type="Pfam" id="PF00441"/>
    </source>
</evidence>
<comment type="caution">
    <text evidence="8">The sequence shown here is derived from an EMBL/GenBank/DDBJ whole genome shotgun (WGS) entry which is preliminary data.</text>
</comment>
<organism evidence="8 9">
    <name type="scientific">Actinomadura montaniterrae</name>
    <dbReference type="NCBI Taxonomy" id="1803903"/>
    <lineage>
        <taxon>Bacteria</taxon>
        <taxon>Bacillati</taxon>
        <taxon>Actinomycetota</taxon>
        <taxon>Actinomycetes</taxon>
        <taxon>Streptosporangiales</taxon>
        <taxon>Thermomonosporaceae</taxon>
        <taxon>Actinomadura</taxon>
    </lineage>
</organism>
<keyword evidence="3" id="KW-0285">Flavoprotein</keyword>
<feature type="domain" description="Acyl-CoA dehydrogenase/oxidase N-terminal" evidence="7">
    <location>
        <begin position="6"/>
        <end position="118"/>
    </location>
</feature>
<comment type="cofactor">
    <cofactor evidence="1">
        <name>FAD</name>
        <dbReference type="ChEBI" id="CHEBI:57692"/>
    </cofactor>
</comment>
<comment type="similarity">
    <text evidence="2">Belongs to the acyl-CoA dehydrogenase family.</text>
</comment>
<dbReference type="Proteomes" id="UP000483004">
    <property type="component" value="Unassembled WGS sequence"/>
</dbReference>
<dbReference type="EMBL" id="WBMR01000067">
    <property type="protein sequence ID" value="KAB2378937.1"/>
    <property type="molecule type" value="Genomic_DNA"/>
</dbReference>
<evidence type="ECO:0000256" key="5">
    <source>
        <dbReference type="ARBA" id="ARBA00023002"/>
    </source>
</evidence>
<dbReference type="InterPro" id="IPR009100">
    <property type="entry name" value="AcylCoA_DH/oxidase_NM_dom_sf"/>
</dbReference>
<dbReference type="InterPro" id="IPR046373">
    <property type="entry name" value="Acyl-CoA_Oxase/DH_mid-dom_sf"/>
</dbReference>
<dbReference type="GO" id="GO:0050660">
    <property type="term" value="F:flavin adenine dinucleotide binding"/>
    <property type="evidence" value="ECO:0007669"/>
    <property type="project" value="InterPro"/>
</dbReference>
<dbReference type="InterPro" id="IPR037069">
    <property type="entry name" value="AcylCoA_DH/ox_N_sf"/>
</dbReference>
<protein>
    <submittedName>
        <fullName evidence="8">Acyl-CoA dehydrogenase</fullName>
    </submittedName>
</protein>
<dbReference type="Gene3D" id="1.10.540.10">
    <property type="entry name" value="Acyl-CoA dehydrogenase/oxidase, N-terminal domain"/>
    <property type="match status" value="1"/>
</dbReference>
<proteinExistence type="inferred from homology"/>
<evidence type="ECO:0000313" key="8">
    <source>
        <dbReference type="EMBL" id="KAB2378937.1"/>
    </source>
</evidence>
<dbReference type="RefSeq" id="WP_151542154.1">
    <property type="nucleotide sequence ID" value="NZ_WBMR01000067.1"/>
</dbReference>
<name>A0A6L3VVE8_9ACTN</name>
<dbReference type="OrthoDB" id="4607453at2"/>
<evidence type="ECO:0000256" key="4">
    <source>
        <dbReference type="ARBA" id="ARBA00022827"/>
    </source>
</evidence>
<dbReference type="InterPro" id="IPR036250">
    <property type="entry name" value="AcylCo_DH-like_C"/>
</dbReference>
<gene>
    <name evidence="8" type="ORF">F9B16_22870</name>
</gene>
<dbReference type="InterPro" id="IPR013786">
    <property type="entry name" value="AcylCoA_DH/ox_N"/>
</dbReference>
<feature type="domain" description="Acyl-CoA dehydrogenase/oxidase C-terminal" evidence="6">
    <location>
        <begin position="231"/>
        <end position="365"/>
    </location>
</feature>
<dbReference type="Gene3D" id="1.20.140.10">
    <property type="entry name" value="Butyryl-CoA Dehydrogenase, subunit A, domain 3"/>
    <property type="match status" value="1"/>
</dbReference>
<dbReference type="CDD" id="cd00567">
    <property type="entry name" value="ACAD"/>
    <property type="match status" value="1"/>
</dbReference>
<keyword evidence="9" id="KW-1185">Reference proteome</keyword>
<keyword evidence="4" id="KW-0274">FAD</keyword>
<evidence type="ECO:0000256" key="3">
    <source>
        <dbReference type="ARBA" id="ARBA00022630"/>
    </source>
</evidence>
<dbReference type="Gene3D" id="2.40.110.10">
    <property type="entry name" value="Butyryl-CoA Dehydrogenase, subunit A, domain 2"/>
    <property type="match status" value="1"/>
</dbReference>
<reference evidence="8 9" key="1">
    <citation type="submission" date="2019-09" db="EMBL/GenBank/DDBJ databases">
        <title>Actinomadura physcomitrii sp. nov., a novel actinomycete isolated from moss [Physcomitrium sphaericum (Ludw) Fuernr].</title>
        <authorList>
            <person name="Liu C."/>
            <person name="Zhuang X."/>
        </authorList>
    </citation>
    <scope>NUCLEOTIDE SEQUENCE [LARGE SCALE GENOMIC DNA]</scope>
    <source>
        <strain evidence="8 9">CYP1-1B</strain>
    </source>
</reference>
<dbReference type="PANTHER" id="PTHR43884:SF20">
    <property type="entry name" value="ACYL-COA DEHYDROGENASE FADE28"/>
    <property type="match status" value="1"/>
</dbReference>
<evidence type="ECO:0000256" key="1">
    <source>
        <dbReference type="ARBA" id="ARBA00001974"/>
    </source>
</evidence>
<keyword evidence="5" id="KW-0560">Oxidoreductase</keyword>
<sequence>MMLNPTDEQLAYKAEVRRYLERSCPLSRTRARLEGPPDHDPDAWAGLARLGAPGLLVPAEFGGAGAGITEAAFVSEELGRVLLPSPYLSSAVLAARLLVLLGDKEANAAHLPGIASGDTVATVAFLDEHGRWDPSHVPVRARRTGDGWRLDGTVPFVTDATAALLLVPAVTADGLGVFAVDGAHAHTEPLDNLDLTQPLARVGLRDAPGKEIRAAGDPRDAMAETVRAALACVTAAQLGGAERCLEMTVEYAKTRVQFGRPIGAYQAIKHKCAEMYTRVQSARSAVHHLLDALETGSPEAAEAAHLAKAYCSQACFACASDTIQVHGGIGFTWEHDAHLYFKRAKASAHLLGDSTHHRAQLARRLAL</sequence>
<dbReference type="PANTHER" id="PTHR43884">
    <property type="entry name" value="ACYL-COA DEHYDROGENASE"/>
    <property type="match status" value="1"/>
</dbReference>
<dbReference type="Pfam" id="PF00441">
    <property type="entry name" value="Acyl-CoA_dh_1"/>
    <property type="match status" value="1"/>
</dbReference>
<dbReference type="Pfam" id="PF02771">
    <property type="entry name" value="Acyl-CoA_dh_N"/>
    <property type="match status" value="1"/>
</dbReference>